<accession>A0A7J5B6U0</accession>
<gene>
    <name evidence="1" type="ORF">F8O03_05915</name>
</gene>
<dbReference type="EMBL" id="WBJX01000001">
    <property type="protein sequence ID" value="KAB1639844.1"/>
    <property type="molecule type" value="Genomic_DNA"/>
</dbReference>
<evidence type="ECO:0000313" key="2">
    <source>
        <dbReference type="Proteomes" id="UP000490386"/>
    </source>
</evidence>
<reference evidence="1 2" key="1">
    <citation type="submission" date="2019-09" db="EMBL/GenBank/DDBJ databases">
        <title>Phylogeny of genus Pseudoclavibacter and closely related genus.</title>
        <authorList>
            <person name="Li Y."/>
        </authorList>
    </citation>
    <scope>NUCLEOTIDE SEQUENCE [LARGE SCALE GENOMIC DNA]</scope>
    <source>
        <strain evidence="1 2">THG-MD12</strain>
    </source>
</reference>
<evidence type="ECO:0000313" key="1">
    <source>
        <dbReference type="EMBL" id="KAB1639844.1"/>
    </source>
</evidence>
<keyword evidence="2" id="KW-1185">Reference proteome</keyword>
<sequence length="150" mass="16793">MTGYVDPANGEVVESPMELVPLNLGDLDENQIAQLIPTPPQAAAALQKARSVNSRMPGKLDGFRKDLQTTERELKLAVALEVKSLREDHPKATLSELRELATADDRVQRALDARDTAWLLFEYAKDWAKSIAADIELLRSINANFRMEHR</sequence>
<dbReference type="OrthoDB" id="5071423at2"/>
<dbReference type="RefSeq" id="WP_151422985.1">
    <property type="nucleotide sequence ID" value="NZ_WBJX01000001.1"/>
</dbReference>
<name>A0A7J5B6U0_9MICO</name>
<dbReference type="AlphaFoldDB" id="A0A7J5B6U0"/>
<comment type="caution">
    <text evidence="1">The sequence shown here is derived from an EMBL/GenBank/DDBJ whole genome shotgun (WGS) entry which is preliminary data.</text>
</comment>
<organism evidence="1 2">
    <name type="scientific">Pseudoclavibacter terrae</name>
    <dbReference type="NCBI Taxonomy" id="1530195"/>
    <lineage>
        <taxon>Bacteria</taxon>
        <taxon>Bacillati</taxon>
        <taxon>Actinomycetota</taxon>
        <taxon>Actinomycetes</taxon>
        <taxon>Micrococcales</taxon>
        <taxon>Microbacteriaceae</taxon>
        <taxon>Pseudoclavibacter</taxon>
    </lineage>
</organism>
<proteinExistence type="predicted"/>
<protein>
    <submittedName>
        <fullName evidence="1">Uncharacterized protein</fullName>
    </submittedName>
</protein>
<dbReference type="Proteomes" id="UP000490386">
    <property type="component" value="Unassembled WGS sequence"/>
</dbReference>